<feature type="transmembrane region" description="Helical" evidence="6">
    <location>
        <begin position="105"/>
        <end position="122"/>
    </location>
</feature>
<dbReference type="PANTHER" id="PTHR32322:SF2">
    <property type="entry name" value="EAMA DOMAIN-CONTAINING PROTEIN"/>
    <property type="match status" value="1"/>
</dbReference>
<feature type="transmembrane region" description="Helical" evidence="6">
    <location>
        <begin position="244"/>
        <end position="264"/>
    </location>
</feature>
<keyword evidence="9" id="KW-1185">Reference proteome</keyword>
<evidence type="ECO:0000313" key="8">
    <source>
        <dbReference type="EMBL" id="SDI08412.1"/>
    </source>
</evidence>
<name>A0A1G8HPA8_9PSED</name>
<evidence type="ECO:0000256" key="1">
    <source>
        <dbReference type="ARBA" id="ARBA00004141"/>
    </source>
</evidence>
<sequence>MGSAMRLIERCSPVLFLMIWSSGTIFVKLGLEYASVSVFLTIRSVGATVALFVALTLITNTGEVWKKLYLTKSLLFQTVLTGLLLQAGYQSAFFLALYYNLSPGSLSIVLGTQPILTSLFAGEKLRLTGYLFLALGIFGLTISIIGAREIGSITSMGIIFGTISVIAISLGSAMQKKLKTDTVASAFYQSLSASLVFLIALPLTNIKLTITPEFILSATWMIVMVSTLGVLLMFYLLKYNSASNVGILFYVVPILTITLDYLIFDNGVTWTTVAGGLVVLGAVWGFRQTEIPEKQP</sequence>
<evidence type="ECO:0000256" key="5">
    <source>
        <dbReference type="ARBA" id="ARBA00023136"/>
    </source>
</evidence>
<reference evidence="9" key="1">
    <citation type="submission" date="2016-10" db="EMBL/GenBank/DDBJ databases">
        <authorList>
            <person name="Varghese N."/>
            <person name="Submissions S."/>
        </authorList>
    </citation>
    <scope>NUCLEOTIDE SEQUENCE [LARGE SCALE GENOMIC DNA]</scope>
    <source>
        <strain evidence="9">ATCC 700689</strain>
    </source>
</reference>
<keyword evidence="5 6" id="KW-0472">Membrane</keyword>
<dbReference type="PANTHER" id="PTHR32322">
    <property type="entry name" value="INNER MEMBRANE TRANSPORTER"/>
    <property type="match status" value="1"/>
</dbReference>
<organism evidence="8 9">
    <name type="scientific">Pseudomonas abietaniphila</name>
    <dbReference type="NCBI Taxonomy" id="89065"/>
    <lineage>
        <taxon>Bacteria</taxon>
        <taxon>Pseudomonadati</taxon>
        <taxon>Pseudomonadota</taxon>
        <taxon>Gammaproteobacteria</taxon>
        <taxon>Pseudomonadales</taxon>
        <taxon>Pseudomonadaceae</taxon>
        <taxon>Pseudomonas</taxon>
    </lineage>
</organism>
<dbReference type="AlphaFoldDB" id="A0A1G8HPA8"/>
<feature type="transmembrane region" description="Helical" evidence="6">
    <location>
        <begin position="153"/>
        <end position="174"/>
    </location>
</feature>
<dbReference type="OrthoDB" id="9809509at2"/>
<keyword evidence="4 6" id="KW-1133">Transmembrane helix</keyword>
<dbReference type="InterPro" id="IPR037185">
    <property type="entry name" value="EmrE-like"/>
</dbReference>
<dbReference type="RefSeq" id="WP_083370720.1">
    <property type="nucleotide sequence ID" value="NZ_FNCO01000010.1"/>
</dbReference>
<comment type="similarity">
    <text evidence="2">Belongs to the EamA transporter family.</text>
</comment>
<dbReference type="EMBL" id="FNCO01000010">
    <property type="protein sequence ID" value="SDI08412.1"/>
    <property type="molecule type" value="Genomic_DNA"/>
</dbReference>
<feature type="transmembrane region" description="Helical" evidence="6">
    <location>
        <begin position="215"/>
        <end position="237"/>
    </location>
</feature>
<dbReference type="Proteomes" id="UP000182894">
    <property type="component" value="Unassembled WGS sequence"/>
</dbReference>
<comment type="subcellular location">
    <subcellularLocation>
        <location evidence="1">Membrane</location>
        <topology evidence="1">Multi-pass membrane protein</topology>
    </subcellularLocation>
</comment>
<feature type="transmembrane region" description="Helical" evidence="6">
    <location>
        <begin position="79"/>
        <end position="99"/>
    </location>
</feature>
<feature type="transmembrane region" description="Helical" evidence="6">
    <location>
        <begin position="12"/>
        <end position="31"/>
    </location>
</feature>
<feature type="domain" description="EamA" evidence="7">
    <location>
        <begin position="156"/>
        <end position="284"/>
    </location>
</feature>
<evidence type="ECO:0000256" key="2">
    <source>
        <dbReference type="ARBA" id="ARBA00007362"/>
    </source>
</evidence>
<dbReference type="InterPro" id="IPR000620">
    <property type="entry name" value="EamA_dom"/>
</dbReference>
<dbReference type="InterPro" id="IPR050638">
    <property type="entry name" value="AA-Vitamin_Transporters"/>
</dbReference>
<dbReference type="STRING" id="89065.SAMN05216605_110157"/>
<evidence type="ECO:0000256" key="4">
    <source>
        <dbReference type="ARBA" id="ARBA00022989"/>
    </source>
</evidence>
<dbReference type="SUPFAM" id="SSF103481">
    <property type="entry name" value="Multidrug resistance efflux transporter EmrE"/>
    <property type="match status" value="1"/>
</dbReference>
<feature type="transmembrane region" description="Helical" evidence="6">
    <location>
        <begin position="186"/>
        <end position="203"/>
    </location>
</feature>
<evidence type="ECO:0000256" key="3">
    <source>
        <dbReference type="ARBA" id="ARBA00022692"/>
    </source>
</evidence>
<evidence type="ECO:0000259" key="7">
    <source>
        <dbReference type="Pfam" id="PF00892"/>
    </source>
</evidence>
<keyword evidence="3 6" id="KW-0812">Transmembrane</keyword>
<feature type="transmembrane region" description="Helical" evidence="6">
    <location>
        <begin position="270"/>
        <end position="286"/>
    </location>
</feature>
<feature type="transmembrane region" description="Helical" evidence="6">
    <location>
        <begin position="129"/>
        <end position="147"/>
    </location>
</feature>
<evidence type="ECO:0000256" key="6">
    <source>
        <dbReference type="SAM" id="Phobius"/>
    </source>
</evidence>
<proteinExistence type="inferred from homology"/>
<dbReference type="GO" id="GO:0016020">
    <property type="term" value="C:membrane"/>
    <property type="evidence" value="ECO:0007669"/>
    <property type="project" value="UniProtKB-SubCell"/>
</dbReference>
<gene>
    <name evidence="8" type="ORF">SAMN05216605_110157</name>
</gene>
<evidence type="ECO:0000313" key="9">
    <source>
        <dbReference type="Proteomes" id="UP000182894"/>
    </source>
</evidence>
<dbReference type="Pfam" id="PF00892">
    <property type="entry name" value="EamA"/>
    <property type="match status" value="1"/>
</dbReference>
<protein>
    <submittedName>
        <fullName evidence="8">EamA-like transporter family protein</fullName>
    </submittedName>
</protein>
<feature type="transmembrane region" description="Helical" evidence="6">
    <location>
        <begin position="37"/>
        <end position="58"/>
    </location>
</feature>
<accession>A0A1G8HPA8</accession>